<dbReference type="AlphaFoldDB" id="A0A9X0XEW3"/>
<dbReference type="InterPro" id="IPR051906">
    <property type="entry name" value="TolC-like"/>
</dbReference>
<dbReference type="Pfam" id="PF02321">
    <property type="entry name" value="OEP"/>
    <property type="match status" value="2"/>
</dbReference>
<dbReference type="InterPro" id="IPR010130">
    <property type="entry name" value="T1SS_OMP_TolC"/>
</dbReference>
<reference evidence="9 10" key="1">
    <citation type="submission" date="2021-01" db="EMBL/GenBank/DDBJ databases">
        <title>Piscinibacter sp. Jin2 Genome sequencing and assembly.</title>
        <authorList>
            <person name="Kim I."/>
        </authorList>
    </citation>
    <scope>NUCLEOTIDE SEQUENCE [LARGE SCALE GENOMIC DNA]</scope>
    <source>
        <strain evidence="9 10">Jin2</strain>
    </source>
</reference>
<evidence type="ECO:0000256" key="2">
    <source>
        <dbReference type="ARBA" id="ARBA00007613"/>
    </source>
</evidence>
<keyword evidence="6" id="KW-0472">Membrane</keyword>
<dbReference type="Gene3D" id="1.20.1600.10">
    <property type="entry name" value="Outer membrane efflux proteins (OEP)"/>
    <property type="match status" value="1"/>
</dbReference>
<keyword evidence="5" id="KW-0812">Transmembrane</keyword>
<dbReference type="GO" id="GO:0015288">
    <property type="term" value="F:porin activity"/>
    <property type="evidence" value="ECO:0007669"/>
    <property type="project" value="TreeGrafter"/>
</dbReference>
<dbReference type="EMBL" id="JAERRA010000001">
    <property type="protein sequence ID" value="MBL0720276.1"/>
    <property type="molecule type" value="Genomic_DNA"/>
</dbReference>
<keyword evidence="10" id="KW-1185">Reference proteome</keyword>
<comment type="subcellular location">
    <subcellularLocation>
        <location evidence="1">Cell outer membrane</location>
    </subcellularLocation>
</comment>
<dbReference type="GO" id="GO:0009279">
    <property type="term" value="C:cell outer membrane"/>
    <property type="evidence" value="ECO:0007669"/>
    <property type="project" value="UniProtKB-SubCell"/>
</dbReference>
<keyword evidence="3" id="KW-0813">Transport</keyword>
<proteinExistence type="inferred from homology"/>
<evidence type="ECO:0000256" key="7">
    <source>
        <dbReference type="ARBA" id="ARBA00023237"/>
    </source>
</evidence>
<dbReference type="SUPFAM" id="SSF56954">
    <property type="entry name" value="Outer membrane efflux proteins (OEP)"/>
    <property type="match status" value="1"/>
</dbReference>
<feature type="region of interest" description="Disordered" evidence="8">
    <location>
        <begin position="463"/>
        <end position="506"/>
    </location>
</feature>
<evidence type="ECO:0000313" key="10">
    <source>
        <dbReference type="Proteomes" id="UP000643207"/>
    </source>
</evidence>
<comment type="similarity">
    <text evidence="2">Belongs to the outer membrane factor (OMF) (TC 1.B.17) family.</text>
</comment>
<feature type="compositionally biased region" description="Pro residues" evidence="8">
    <location>
        <begin position="497"/>
        <end position="506"/>
    </location>
</feature>
<evidence type="ECO:0000256" key="6">
    <source>
        <dbReference type="ARBA" id="ARBA00023136"/>
    </source>
</evidence>
<dbReference type="NCBIfam" id="TIGR01844">
    <property type="entry name" value="type_I_sec_TolC"/>
    <property type="match status" value="1"/>
</dbReference>
<dbReference type="PANTHER" id="PTHR30026:SF20">
    <property type="entry name" value="OUTER MEMBRANE PROTEIN TOLC"/>
    <property type="match status" value="1"/>
</dbReference>
<evidence type="ECO:0000256" key="4">
    <source>
        <dbReference type="ARBA" id="ARBA00022452"/>
    </source>
</evidence>
<evidence type="ECO:0000256" key="5">
    <source>
        <dbReference type="ARBA" id="ARBA00022692"/>
    </source>
</evidence>
<dbReference type="Proteomes" id="UP000643207">
    <property type="component" value="Unassembled WGS sequence"/>
</dbReference>
<dbReference type="RefSeq" id="WP_201826207.1">
    <property type="nucleotide sequence ID" value="NZ_JAERRA010000001.1"/>
</dbReference>
<evidence type="ECO:0000256" key="8">
    <source>
        <dbReference type="SAM" id="MobiDB-lite"/>
    </source>
</evidence>
<comment type="caution">
    <text evidence="9">The sequence shown here is derived from an EMBL/GenBank/DDBJ whole genome shotgun (WGS) entry which is preliminary data.</text>
</comment>
<evidence type="ECO:0000256" key="1">
    <source>
        <dbReference type="ARBA" id="ARBA00004442"/>
    </source>
</evidence>
<keyword evidence="7" id="KW-0998">Cell outer membrane</keyword>
<dbReference type="GO" id="GO:0015562">
    <property type="term" value="F:efflux transmembrane transporter activity"/>
    <property type="evidence" value="ECO:0007669"/>
    <property type="project" value="InterPro"/>
</dbReference>
<accession>A0A9X0XEW3</accession>
<evidence type="ECO:0000256" key="3">
    <source>
        <dbReference type="ARBA" id="ARBA00022448"/>
    </source>
</evidence>
<sequence length="506" mass="54549">MARQPSFPVCQRFGVLALALGLIVPAWGQAPEAGAIEASQPQRVDLLRSYQLALERDRLLKAARARAEATRELLPQAQAQQRPNVSAAYSRGENEQRTRVGAVELDQRYPSDSFSLTLSQPLYRSQIGAQIQQAEARVAAGEAQLAKDGQDMGTRVVTAYLEALLQRDRLLLIEAQSSSVQAQLKAAHLALQSGSGTRTDIDELQARLDVLAADAIQVAGAIEVSRQQLEILIGQAVEALETIGESSLAGVLDRFEPGELGPWLDRVLLAAPELKVLQGRLDAALAQVEIARGGHRPLVDLIARHSNSSSETVALVGSDIRQTYLGVQVQWPLYAGGRVDSEIRQALASLDEVRQTLAYARDDLALRLRREHQAVREGLARVPALEKALRSAEQVVVSNRKGVEAGTRTTLDVLNVEQQRYNTRLDLARTRYSLLAAWARLQGLAGNLDEQEVLRLNSVLGGSPAGSAPARAEVAPTEPTELAATEAPEAASTEPSVPSPVAPAKP</sequence>
<feature type="region of interest" description="Disordered" evidence="8">
    <location>
        <begin position="71"/>
        <end position="96"/>
    </location>
</feature>
<dbReference type="InterPro" id="IPR003423">
    <property type="entry name" value="OMP_efflux"/>
</dbReference>
<dbReference type="PANTHER" id="PTHR30026">
    <property type="entry name" value="OUTER MEMBRANE PROTEIN TOLC"/>
    <property type="match status" value="1"/>
</dbReference>
<feature type="compositionally biased region" description="Low complexity" evidence="8">
    <location>
        <begin position="463"/>
        <end position="496"/>
    </location>
</feature>
<name>A0A9X0XEW3_9BURK</name>
<gene>
    <name evidence="9" type="ORF">JI742_10285</name>
</gene>
<protein>
    <submittedName>
        <fullName evidence="9">TolC family outer membrane protein</fullName>
    </submittedName>
</protein>
<evidence type="ECO:0000313" key="9">
    <source>
        <dbReference type="EMBL" id="MBL0720276.1"/>
    </source>
</evidence>
<keyword evidence="4" id="KW-1134">Transmembrane beta strand</keyword>
<organism evidence="9 10">
    <name type="scientific">Aquariibacter lacus</name>
    <dbReference type="NCBI Taxonomy" id="2801332"/>
    <lineage>
        <taxon>Bacteria</taxon>
        <taxon>Pseudomonadati</taxon>
        <taxon>Pseudomonadota</taxon>
        <taxon>Betaproteobacteria</taxon>
        <taxon>Burkholderiales</taxon>
        <taxon>Sphaerotilaceae</taxon>
        <taxon>Aquariibacter</taxon>
    </lineage>
</organism>
<dbReference type="GO" id="GO:1990281">
    <property type="term" value="C:efflux pump complex"/>
    <property type="evidence" value="ECO:0007669"/>
    <property type="project" value="TreeGrafter"/>
</dbReference>